<evidence type="ECO:0000313" key="1">
    <source>
        <dbReference type="EMBL" id="PNI92756.1"/>
    </source>
</evidence>
<dbReference type="AlphaFoldDB" id="A0A2J8Q902"/>
<reference evidence="1 2" key="1">
    <citation type="submission" date="2017-12" db="EMBL/GenBank/DDBJ databases">
        <title>High-resolution comparative analysis of great ape genomes.</title>
        <authorList>
            <person name="Pollen A."/>
            <person name="Hastie A."/>
            <person name="Hormozdiari F."/>
            <person name="Dougherty M."/>
            <person name="Liu R."/>
            <person name="Chaisson M."/>
            <person name="Hoppe E."/>
            <person name="Hill C."/>
            <person name="Pang A."/>
            <person name="Hillier L."/>
            <person name="Baker C."/>
            <person name="Armstrong J."/>
            <person name="Shendure J."/>
            <person name="Paten B."/>
            <person name="Wilson R."/>
            <person name="Chao H."/>
            <person name="Schneider V."/>
            <person name="Ventura M."/>
            <person name="Kronenberg Z."/>
            <person name="Murali S."/>
            <person name="Gordon D."/>
            <person name="Cantsilieris S."/>
            <person name="Munson K."/>
            <person name="Nelson B."/>
            <person name="Raja A."/>
            <person name="Underwood J."/>
            <person name="Diekhans M."/>
            <person name="Fiddes I."/>
            <person name="Haussler D."/>
            <person name="Eichler E."/>
        </authorList>
    </citation>
    <scope>NUCLEOTIDE SEQUENCE [LARGE SCALE GENOMIC DNA]</scope>
    <source>
        <strain evidence="1">Yerkes chimp pedigree #C0471</strain>
    </source>
</reference>
<gene>
    <name evidence="1" type="ORF">CK820_G0040780</name>
</gene>
<proteinExistence type="predicted"/>
<comment type="caution">
    <text evidence="1">The sequence shown here is derived from an EMBL/GenBank/DDBJ whole genome shotgun (WGS) entry which is preliminary data.</text>
</comment>
<organism evidence="1 2">
    <name type="scientific">Pan troglodytes</name>
    <name type="common">Chimpanzee</name>
    <dbReference type="NCBI Taxonomy" id="9598"/>
    <lineage>
        <taxon>Eukaryota</taxon>
        <taxon>Metazoa</taxon>
        <taxon>Chordata</taxon>
        <taxon>Craniata</taxon>
        <taxon>Vertebrata</taxon>
        <taxon>Euteleostomi</taxon>
        <taxon>Mammalia</taxon>
        <taxon>Eutheria</taxon>
        <taxon>Euarchontoglires</taxon>
        <taxon>Primates</taxon>
        <taxon>Haplorrhini</taxon>
        <taxon>Catarrhini</taxon>
        <taxon>Hominidae</taxon>
        <taxon>Pan</taxon>
    </lineage>
</organism>
<sequence length="37" mass="4133">MGEKAVPLLRRRRTRSACISRHLEAAADVSARAWPPC</sequence>
<evidence type="ECO:0000313" key="2">
    <source>
        <dbReference type="Proteomes" id="UP000236370"/>
    </source>
</evidence>
<dbReference type="Proteomes" id="UP000236370">
    <property type="component" value="Unassembled WGS sequence"/>
</dbReference>
<accession>A0A2J8Q902</accession>
<name>A0A2J8Q902_PANTR</name>
<dbReference type="EMBL" id="NBAG03000065">
    <property type="protein sequence ID" value="PNI92756.1"/>
    <property type="molecule type" value="Genomic_DNA"/>
</dbReference>
<protein>
    <submittedName>
        <fullName evidence="1">FBXO24 isoform 2</fullName>
    </submittedName>
</protein>